<sequence length="127" mass="13455">MSSLPTATNQFVGTQERSQPDHAPQGSATSSKKKHTNHKKHHRKHDTKTSHASSASTKVVSDQSHSPGYTLEDAFASFNINEDYVNYSNFDSSPTSDLDSIGAQFDVGQGGSVIGLSAATGSRSGTD</sequence>
<feature type="compositionally biased region" description="Low complexity" evidence="1">
    <location>
        <begin position="50"/>
        <end position="61"/>
    </location>
</feature>
<feature type="region of interest" description="Disordered" evidence="1">
    <location>
        <begin position="101"/>
        <end position="127"/>
    </location>
</feature>
<evidence type="ECO:0000256" key="1">
    <source>
        <dbReference type="SAM" id="MobiDB-lite"/>
    </source>
</evidence>
<dbReference type="Proteomes" id="UP001465668">
    <property type="component" value="Unassembled WGS sequence"/>
</dbReference>
<feature type="compositionally biased region" description="Basic residues" evidence="1">
    <location>
        <begin position="31"/>
        <end position="46"/>
    </location>
</feature>
<feature type="region of interest" description="Disordered" evidence="1">
    <location>
        <begin position="1"/>
        <end position="68"/>
    </location>
</feature>
<protein>
    <submittedName>
        <fullName evidence="2">Uncharacterized protein</fullName>
    </submittedName>
</protein>
<evidence type="ECO:0000313" key="2">
    <source>
        <dbReference type="EMBL" id="KAK9775001.1"/>
    </source>
</evidence>
<proteinExistence type="predicted"/>
<keyword evidence="3" id="KW-1185">Reference proteome</keyword>
<comment type="caution">
    <text evidence="2">The sequence shown here is derived from an EMBL/GenBank/DDBJ whole genome shotgun (WGS) entry which is preliminary data.</text>
</comment>
<evidence type="ECO:0000313" key="3">
    <source>
        <dbReference type="Proteomes" id="UP001465668"/>
    </source>
</evidence>
<reference evidence="2 3" key="1">
    <citation type="submission" date="2024-02" db="EMBL/GenBank/DDBJ databases">
        <title>First draft genome assembly of two strains of Seiridium cardinale.</title>
        <authorList>
            <person name="Emiliani G."/>
            <person name="Scali E."/>
        </authorList>
    </citation>
    <scope>NUCLEOTIDE SEQUENCE [LARGE SCALE GENOMIC DNA]</scope>
    <source>
        <strain evidence="2 3">BM-138-000479</strain>
    </source>
</reference>
<gene>
    <name evidence="2" type="ORF">SCAR479_08275</name>
</gene>
<accession>A0ABR2XN26</accession>
<dbReference type="EMBL" id="JARVKM010000037">
    <property type="protein sequence ID" value="KAK9775001.1"/>
    <property type="molecule type" value="Genomic_DNA"/>
</dbReference>
<organism evidence="2 3">
    <name type="scientific">Seiridium cardinale</name>
    <dbReference type="NCBI Taxonomy" id="138064"/>
    <lineage>
        <taxon>Eukaryota</taxon>
        <taxon>Fungi</taxon>
        <taxon>Dikarya</taxon>
        <taxon>Ascomycota</taxon>
        <taxon>Pezizomycotina</taxon>
        <taxon>Sordariomycetes</taxon>
        <taxon>Xylariomycetidae</taxon>
        <taxon>Amphisphaeriales</taxon>
        <taxon>Sporocadaceae</taxon>
        <taxon>Seiridium</taxon>
    </lineage>
</organism>
<feature type="compositionally biased region" description="Polar residues" evidence="1">
    <location>
        <begin position="1"/>
        <end position="17"/>
    </location>
</feature>
<name>A0ABR2XN26_9PEZI</name>